<evidence type="ECO:0000256" key="1">
    <source>
        <dbReference type="SAM" id="SignalP"/>
    </source>
</evidence>
<reference evidence="2" key="1">
    <citation type="submission" date="2020-06" db="EMBL/GenBank/DDBJ databases">
        <authorList>
            <person name="Dong N."/>
        </authorList>
    </citation>
    <scope>NUCLEOTIDE SEQUENCE</scope>
    <source>
        <strain evidence="2">R1692</strain>
    </source>
</reference>
<proteinExistence type="predicted"/>
<evidence type="ECO:0008006" key="4">
    <source>
        <dbReference type="Google" id="ProtNLM"/>
    </source>
</evidence>
<keyword evidence="1" id="KW-0732">Signal</keyword>
<protein>
    <recommendedName>
        <fullName evidence="4">Lipoprotein</fullName>
    </recommendedName>
</protein>
<sequence length="137" mass="14419">MKSTIKLAVLALLAVSTTAHSSCSKDEEVGPSIDVATGSFKGTLKSRLPGKAFNTTANAIVTVSKQNGSEMKITMPFPEGAYTRVIKVASLDGDIMSEDPQDPAGIFIYYTATSQLSISSQPLAADAVQFSFQGPKQ</sequence>
<feature type="chain" id="PRO_5046390857" description="Lipoprotein" evidence="1">
    <location>
        <begin position="22"/>
        <end position="137"/>
    </location>
</feature>
<dbReference type="EMBL" id="JACAGK010000038">
    <property type="protein sequence ID" value="MDM1049166.1"/>
    <property type="molecule type" value="Genomic_DNA"/>
</dbReference>
<accession>A0ABT7NPJ0</accession>
<name>A0ABT7NPJ0_9SPHI</name>
<keyword evidence="3" id="KW-1185">Reference proteome</keyword>
<comment type="caution">
    <text evidence="2">The sequence shown here is derived from an EMBL/GenBank/DDBJ whole genome shotgun (WGS) entry which is preliminary data.</text>
</comment>
<evidence type="ECO:0000313" key="2">
    <source>
        <dbReference type="EMBL" id="MDM1049166.1"/>
    </source>
</evidence>
<dbReference type="Proteomes" id="UP001170954">
    <property type="component" value="Unassembled WGS sequence"/>
</dbReference>
<organism evidence="2 3">
    <name type="scientific">Sphingobacterium hotanense</name>
    <dbReference type="NCBI Taxonomy" id="649196"/>
    <lineage>
        <taxon>Bacteria</taxon>
        <taxon>Pseudomonadati</taxon>
        <taxon>Bacteroidota</taxon>
        <taxon>Sphingobacteriia</taxon>
        <taxon>Sphingobacteriales</taxon>
        <taxon>Sphingobacteriaceae</taxon>
        <taxon>Sphingobacterium</taxon>
    </lineage>
</organism>
<dbReference type="RefSeq" id="WP_286651685.1">
    <property type="nucleotide sequence ID" value="NZ_JACAGK010000038.1"/>
</dbReference>
<gene>
    <name evidence="2" type="ORF">HX018_13060</name>
</gene>
<feature type="signal peptide" evidence="1">
    <location>
        <begin position="1"/>
        <end position="21"/>
    </location>
</feature>
<reference evidence="2" key="2">
    <citation type="journal article" date="2022" name="Sci. Total Environ.">
        <title>Prevalence, transmission, and molecular epidemiology of tet(X)-positive bacteria among humans, animals, and environmental niches in China: An epidemiological, and genomic-based study.</title>
        <authorList>
            <person name="Dong N."/>
            <person name="Zeng Y."/>
            <person name="Cai C."/>
            <person name="Sun C."/>
            <person name="Lu J."/>
            <person name="Liu C."/>
            <person name="Zhou H."/>
            <person name="Sun Q."/>
            <person name="Shu L."/>
            <person name="Wang H."/>
            <person name="Wang Y."/>
            <person name="Wang S."/>
            <person name="Wu C."/>
            <person name="Chan E.W."/>
            <person name="Chen G."/>
            <person name="Shen Z."/>
            <person name="Chen S."/>
            <person name="Zhang R."/>
        </authorList>
    </citation>
    <scope>NUCLEOTIDE SEQUENCE</scope>
    <source>
        <strain evidence="2">R1692</strain>
    </source>
</reference>
<evidence type="ECO:0000313" key="3">
    <source>
        <dbReference type="Proteomes" id="UP001170954"/>
    </source>
</evidence>